<proteinExistence type="inferred from homology"/>
<dbReference type="Gramene" id="KRH29094">
    <property type="protein sequence ID" value="KRH29094"/>
    <property type="gene ID" value="GLYMA_11G096800"/>
</dbReference>
<evidence type="ECO:0000256" key="1">
    <source>
        <dbReference type="ARBA" id="ARBA00006974"/>
    </source>
</evidence>
<dbReference type="InParanoid" id="A0A0R0HER6"/>
<dbReference type="PaxDb" id="3847-GLYMA11G10260.2"/>
<dbReference type="GO" id="GO:0009733">
    <property type="term" value="P:response to auxin"/>
    <property type="evidence" value="ECO:0007669"/>
    <property type="project" value="InterPro"/>
</dbReference>
<reference evidence="2 3" key="1">
    <citation type="journal article" date="2010" name="Nature">
        <title>Genome sequence of the palaeopolyploid soybean.</title>
        <authorList>
            <person name="Schmutz J."/>
            <person name="Cannon S.B."/>
            <person name="Schlueter J."/>
            <person name="Ma J."/>
            <person name="Mitros T."/>
            <person name="Nelson W."/>
            <person name="Hyten D.L."/>
            <person name="Song Q."/>
            <person name="Thelen J.J."/>
            <person name="Cheng J."/>
            <person name="Xu D."/>
            <person name="Hellsten U."/>
            <person name="May G.D."/>
            <person name="Yu Y."/>
            <person name="Sakurai T."/>
            <person name="Umezawa T."/>
            <person name="Bhattacharyya M.K."/>
            <person name="Sandhu D."/>
            <person name="Valliyodan B."/>
            <person name="Lindquist E."/>
            <person name="Peto M."/>
            <person name="Grant D."/>
            <person name="Shu S."/>
            <person name="Goodstein D."/>
            <person name="Barry K."/>
            <person name="Futrell-Griggs M."/>
            <person name="Abernathy B."/>
            <person name="Du J."/>
            <person name="Tian Z."/>
            <person name="Zhu L."/>
            <person name="Gill N."/>
            <person name="Joshi T."/>
            <person name="Libault M."/>
            <person name="Sethuraman A."/>
            <person name="Zhang X.-C."/>
            <person name="Shinozaki K."/>
            <person name="Nguyen H.T."/>
            <person name="Wing R.A."/>
            <person name="Cregan P."/>
            <person name="Specht J."/>
            <person name="Grimwood J."/>
            <person name="Rokhsar D."/>
            <person name="Stacey G."/>
            <person name="Shoemaker R.C."/>
            <person name="Jackson S.A."/>
        </authorList>
    </citation>
    <scope>NUCLEOTIDE SEQUENCE [LARGE SCALE GENOMIC DNA]</scope>
    <source>
        <strain evidence="3">cv. Williams 82</strain>
        <tissue evidence="2">Callus</tissue>
    </source>
</reference>
<reference evidence="3" key="2">
    <citation type="submission" date="2018-02" db="UniProtKB">
        <authorList>
            <consortium name="EnsemblPlants"/>
        </authorList>
    </citation>
    <scope>IDENTIFICATION</scope>
    <source>
        <strain evidence="3">Williams 82</strain>
    </source>
</reference>
<evidence type="ECO:0000313" key="2">
    <source>
        <dbReference type="EMBL" id="KRH29094.1"/>
    </source>
</evidence>
<gene>
    <name evidence="2" type="ORF">GLYMA_11G096800</name>
</gene>
<dbReference type="OrthoDB" id="1936278at2759"/>
<accession>A0A0R0HER6</accession>
<dbReference type="AlphaFoldDB" id="A0A0R0HER6"/>
<dbReference type="Proteomes" id="UP000008827">
    <property type="component" value="Chromosome 11"/>
</dbReference>
<evidence type="ECO:0000313" key="4">
    <source>
        <dbReference type="Proteomes" id="UP000008827"/>
    </source>
</evidence>
<comment type="similarity">
    <text evidence="1">Belongs to the ARG7 family.</text>
</comment>
<dbReference type="EMBL" id="CM000844">
    <property type="protein sequence ID" value="KRH29094.1"/>
    <property type="molecule type" value="Genomic_DNA"/>
</dbReference>
<dbReference type="InterPro" id="IPR003676">
    <property type="entry name" value="SAUR_fam"/>
</dbReference>
<dbReference type="Pfam" id="PF02519">
    <property type="entry name" value="Auxin_inducible"/>
    <property type="match status" value="1"/>
</dbReference>
<dbReference type="PANTHER" id="PTHR31175:SF104">
    <property type="entry name" value="SAUR-LIKE AUXIN-RESPONSIVE FAMILY PROTEIN"/>
    <property type="match status" value="1"/>
</dbReference>
<organism evidence="2">
    <name type="scientific">Glycine max</name>
    <name type="common">Soybean</name>
    <name type="synonym">Glycine hispida</name>
    <dbReference type="NCBI Taxonomy" id="3847"/>
    <lineage>
        <taxon>Eukaryota</taxon>
        <taxon>Viridiplantae</taxon>
        <taxon>Streptophyta</taxon>
        <taxon>Embryophyta</taxon>
        <taxon>Tracheophyta</taxon>
        <taxon>Spermatophyta</taxon>
        <taxon>Magnoliopsida</taxon>
        <taxon>eudicotyledons</taxon>
        <taxon>Gunneridae</taxon>
        <taxon>Pentapetalae</taxon>
        <taxon>rosids</taxon>
        <taxon>fabids</taxon>
        <taxon>Fabales</taxon>
        <taxon>Fabaceae</taxon>
        <taxon>Papilionoideae</taxon>
        <taxon>50 kb inversion clade</taxon>
        <taxon>NPAAA clade</taxon>
        <taxon>indigoferoid/millettioid clade</taxon>
        <taxon>Phaseoleae</taxon>
        <taxon>Glycine</taxon>
        <taxon>Glycine subgen. Soja</taxon>
    </lineage>
</organism>
<dbReference type="PANTHER" id="PTHR31175">
    <property type="entry name" value="AUXIN-RESPONSIVE FAMILY PROTEIN"/>
    <property type="match status" value="1"/>
</dbReference>
<protein>
    <submittedName>
        <fullName evidence="2 3">Uncharacterized protein</fullName>
    </submittedName>
</protein>
<dbReference type="OMA" id="KKHTMIN"/>
<reference evidence="2" key="3">
    <citation type="submission" date="2018-07" db="EMBL/GenBank/DDBJ databases">
        <title>WGS assembly of Glycine max.</title>
        <authorList>
            <person name="Schmutz J."/>
            <person name="Cannon S."/>
            <person name="Schlueter J."/>
            <person name="Ma J."/>
            <person name="Mitros T."/>
            <person name="Nelson W."/>
            <person name="Hyten D."/>
            <person name="Song Q."/>
            <person name="Thelen J."/>
            <person name="Cheng J."/>
            <person name="Xu D."/>
            <person name="Hellsten U."/>
            <person name="May G."/>
            <person name="Yu Y."/>
            <person name="Sakurai T."/>
            <person name="Umezawa T."/>
            <person name="Bhattacharyya M."/>
            <person name="Sandhu D."/>
            <person name="Valliyodan B."/>
            <person name="Lindquist E."/>
            <person name="Peto M."/>
            <person name="Grant D."/>
            <person name="Shu S."/>
            <person name="Goodstein D."/>
            <person name="Barry K."/>
            <person name="Futrell-Griggs M."/>
            <person name="Abernathy B."/>
            <person name="Du J."/>
            <person name="Tian Z."/>
            <person name="Zhu L."/>
            <person name="Gill N."/>
            <person name="Joshi T."/>
            <person name="Libault M."/>
            <person name="Sethuraman A."/>
            <person name="Zhang X."/>
            <person name="Shinozaki K."/>
            <person name="Nguyen H."/>
            <person name="Wing R."/>
            <person name="Cregan P."/>
            <person name="Specht J."/>
            <person name="Grimwood J."/>
            <person name="Rokhsar D."/>
            <person name="Stacey G."/>
            <person name="Shoemaker R."/>
            <person name="Jackson S."/>
        </authorList>
    </citation>
    <scope>NUCLEOTIDE SEQUENCE</scope>
    <source>
        <tissue evidence="2">Callus</tissue>
    </source>
</reference>
<name>A0A0R0HER6_SOYBN</name>
<dbReference type="FunCoup" id="A0A0R0HER6">
    <property type="interactions" value="1023"/>
</dbReference>
<sequence>MYERLISHSTQSLTFRIFIAPINSTIPFFKSSQISIMISANRLIEMARKWQKMAVGNRKRISYPPRNHNNNVHMHYSSTANKGHFVVYSVDHKRFEVPLKYLSTNVFRELLNWSEEEFGLPSNGPITLPCDSVFLDYVISLIRERVPEEVEKALITSMVACHHEASSSSSRGLRQSNEPMIIYGF</sequence>
<keyword evidence="4" id="KW-1185">Reference proteome</keyword>
<dbReference type="EnsemblPlants" id="KRH29094">
    <property type="protein sequence ID" value="KRH29094"/>
    <property type="gene ID" value="GLYMA_11G096800"/>
</dbReference>
<evidence type="ECO:0000313" key="3">
    <source>
        <dbReference type="EnsemblPlants" id="KRH29094"/>
    </source>
</evidence>